<comment type="caution">
    <text evidence="1">The sequence shown here is derived from an EMBL/GenBank/DDBJ whole genome shotgun (WGS) entry which is preliminary data.</text>
</comment>
<dbReference type="EMBL" id="BARU01016555">
    <property type="protein sequence ID" value="GAH49811.1"/>
    <property type="molecule type" value="Genomic_DNA"/>
</dbReference>
<accession>X1FVX2</accession>
<evidence type="ECO:0000313" key="1">
    <source>
        <dbReference type="EMBL" id="GAH49811.1"/>
    </source>
</evidence>
<gene>
    <name evidence="1" type="ORF">S03H2_27506</name>
</gene>
<proteinExistence type="predicted"/>
<feature type="non-terminal residue" evidence="1">
    <location>
        <position position="47"/>
    </location>
</feature>
<sequence>MFRTVLKAPDTELKKAEDIVRCVVKSSWMTHESFAVYGSIVPTLGNS</sequence>
<organism evidence="1">
    <name type="scientific">marine sediment metagenome</name>
    <dbReference type="NCBI Taxonomy" id="412755"/>
    <lineage>
        <taxon>unclassified sequences</taxon>
        <taxon>metagenomes</taxon>
        <taxon>ecological metagenomes</taxon>
    </lineage>
</organism>
<protein>
    <submittedName>
        <fullName evidence="1">Uncharacterized protein</fullName>
    </submittedName>
</protein>
<reference evidence="1" key="1">
    <citation type="journal article" date="2014" name="Front. Microbiol.">
        <title>High frequency of phylogenetically diverse reductive dehalogenase-homologous genes in deep subseafloor sedimentary metagenomes.</title>
        <authorList>
            <person name="Kawai M."/>
            <person name="Futagami T."/>
            <person name="Toyoda A."/>
            <person name="Takaki Y."/>
            <person name="Nishi S."/>
            <person name="Hori S."/>
            <person name="Arai W."/>
            <person name="Tsubouchi T."/>
            <person name="Morono Y."/>
            <person name="Uchiyama I."/>
            <person name="Ito T."/>
            <person name="Fujiyama A."/>
            <person name="Inagaki F."/>
            <person name="Takami H."/>
        </authorList>
    </citation>
    <scope>NUCLEOTIDE SEQUENCE</scope>
    <source>
        <strain evidence="1">Expedition CK06-06</strain>
    </source>
</reference>
<dbReference type="AlphaFoldDB" id="X1FVX2"/>
<name>X1FVX2_9ZZZZ</name>